<evidence type="ECO:0000256" key="1">
    <source>
        <dbReference type="ARBA" id="ARBA00022737"/>
    </source>
</evidence>
<dbReference type="PROSITE" id="PS50005">
    <property type="entry name" value="TPR"/>
    <property type="match status" value="3"/>
</dbReference>
<gene>
    <name evidence="4" type="ORF">D3Z33_01175</name>
</gene>
<evidence type="ECO:0000313" key="4">
    <source>
        <dbReference type="EMBL" id="NBI05465.1"/>
    </source>
</evidence>
<dbReference type="PROSITE" id="PS50293">
    <property type="entry name" value="TPR_REGION"/>
    <property type="match status" value="1"/>
</dbReference>
<comment type="caution">
    <text evidence="4">The sequence shown here is derived from an EMBL/GenBank/DDBJ whole genome shotgun (WGS) entry which is preliminary data.</text>
</comment>
<dbReference type="SMART" id="SM00028">
    <property type="entry name" value="TPR"/>
    <property type="match status" value="4"/>
</dbReference>
<dbReference type="RefSeq" id="WP_160195968.1">
    <property type="nucleotide sequence ID" value="NZ_QXXA01000001.1"/>
</dbReference>
<dbReference type="InterPro" id="IPR051685">
    <property type="entry name" value="Ycf3/AcsC/BcsC/TPR_MFPF"/>
</dbReference>
<sequence>MKTIEEYFESKTDNIYFIELKNKEQLEVKGIELDETIPYPLIVKNLAKEIKSNKEVEELKVKYMVDGIIYLLGIDPKFKHKEKYLEFLYSYDSNIKGYILSEGIKKLNDNKIDEALIYLRSLLNIDRENVKALYSYGLALENKSIEFYNKNESQSGNIFFKKSTYMFETILDIDPSFSLAYYKLGYHYRNSKQFKKSEIIWEKFVNMTSMNELIDEVKLQLEAMKDDVRYEEGYNLVLIGKANEGLEKLLPLVEDHGDWWNLLFFVGLAYRQLGMYSEAVSYFEKVLIFEANQIDTLNELGLCYANLEKYTQAINKFDKALELKPKESEILCNRGMTYLQMNNLKKAEIDIERAFELNPEDEVTKACMIEIDKRKE</sequence>
<protein>
    <submittedName>
        <fullName evidence="4">Tetratricopeptide repeat protein</fullName>
    </submittedName>
</protein>
<accession>A0A845QSF5</accession>
<organism evidence="4 5">
    <name type="scientific">Senegalia massiliensis</name>
    <dbReference type="NCBI Taxonomy" id="1720316"/>
    <lineage>
        <taxon>Bacteria</taxon>
        <taxon>Bacillati</taxon>
        <taxon>Bacillota</taxon>
        <taxon>Clostridia</taxon>
        <taxon>Eubacteriales</taxon>
        <taxon>Clostridiaceae</taxon>
        <taxon>Senegalia</taxon>
    </lineage>
</organism>
<evidence type="ECO:0000256" key="2">
    <source>
        <dbReference type="ARBA" id="ARBA00022803"/>
    </source>
</evidence>
<keyword evidence="2 3" id="KW-0802">TPR repeat</keyword>
<proteinExistence type="predicted"/>
<keyword evidence="5" id="KW-1185">Reference proteome</keyword>
<dbReference type="InterPro" id="IPR019734">
    <property type="entry name" value="TPR_rpt"/>
</dbReference>
<dbReference type="EMBL" id="QXXA01000001">
    <property type="protein sequence ID" value="NBI05465.1"/>
    <property type="molecule type" value="Genomic_DNA"/>
</dbReference>
<dbReference type="PANTHER" id="PTHR44943">
    <property type="entry name" value="CELLULOSE SYNTHASE OPERON PROTEIN C"/>
    <property type="match status" value="1"/>
</dbReference>
<feature type="repeat" description="TPR" evidence="3">
    <location>
        <begin position="294"/>
        <end position="327"/>
    </location>
</feature>
<evidence type="ECO:0000256" key="3">
    <source>
        <dbReference type="PROSITE-ProRule" id="PRU00339"/>
    </source>
</evidence>
<dbReference type="AlphaFoldDB" id="A0A845QSF5"/>
<dbReference type="Pfam" id="PF00515">
    <property type="entry name" value="TPR_1"/>
    <property type="match status" value="2"/>
</dbReference>
<name>A0A845QSF5_9CLOT</name>
<feature type="repeat" description="TPR" evidence="3">
    <location>
        <begin position="260"/>
        <end position="293"/>
    </location>
</feature>
<keyword evidence="1" id="KW-0677">Repeat</keyword>
<dbReference type="OrthoDB" id="358807at2"/>
<dbReference type="InterPro" id="IPR011990">
    <property type="entry name" value="TPR-like_helical_dom_sf"/>
</dbReference>
<dbReference type="PANTHER" id="PTHR44943:SF8">
    <property type="entry name" value="TPR REPEAT-CONTAINING PROTEIN MJ0263"/>
    <property type="match status" value="1"/>
</dbReference>
<reference evidence="4 5" key="1">
    <citation type="submission" date="2018-08" db="EMBL/GenBank/DDBJ databases">
        <title>Murine metabolic-syndrome-specific gut microbial biobank.</title>
        <authorList>
            <person name="Liu C."/>
        </authorList>
    </citation>
    <scope>NUCLEOTIDE SEQUENCE [LARGE SCALE GENOMIC DNA]</scope>
    <source>
        <strain evidence="4 5">583</strain>
    </source>
</reference>
<dbReference type="Gene3D" id="1.25.40.10">
    <property type="entry name" value="Tetratricopeptide repeat domain"/>
    <property type="match status" value="2"/>
</dbReference>
<dbReference type="Proteomes" id="UP000467132">
    <property type="component" value="Unassembled WGS sequence"/>
</dbReference>
<evidence type="ECO:0000313" key="5">
    <source>
        <dbReference type="Proteomes" id="UP000467132"/>
    </source>
</evidence>
<dbReference type="Pfam" id="PF13181">
    <property type="entry name" value="TPR_8"/>
    <property type="match status" value="1"/>
</dbReference>
<feature type="repeat" description="TPR" evidence="3">
    <location>
        <begin position="328"/>
        <end position="361"/>
    </location>
</feature>
<dbReference type="SUPFAM" id="SSF48452">
    <property type="entry name" value="TPR-like"/>
    <property type="match status" value="1"/>
</dbReference>